<proteinExistence type="predicted"/>
<accession>A0A0K2VBY3</accession>
<reference evidence="1" key="1">
    <citation type="submission" date="2014-05" db="EMBL/GenBank/DDBJ databases">
        <authorList>
            <person name="Chronopoulou M."/>
        </authorList>
    </citation>
    <scope>NUCLEOTIDE SEQUENCE</scope>
    <source>
        <tissue evidence="1">Whole organism</tissue>
    </source>
</reference>
<protein>
    <submittedName>
        <fullName evidence="1">Uncharacterized protein</fullName>
    </submittedName>
</protein>
<name>A0A0K2VBY3_LEPSM</name>
<evidence type="ECO:0000313" key="1">
    <source>
        <dbReference type="EMBL" id="CDW47697.1"/>
    </source>
</evidence>
<organism evidence="1">
    <name type="scientific">Lepeophtheirus salmonis</name>
    <name type="common">Salmon louse</name>
    <name type="synonym">Caligus salmonis</name>
    <dbReference type="NCBI Taxonomy" id="72036"/>
    <lineage>
        <taxon>Eukaryota</taxon>
        <taxon>Metazoa</taxon>
        <taxon>Ecdysozoa</taxon>
        <taxon>Arthropoda</taxon>
        <taxon>Crustacea</taxon>
        <taxon>Multicrustacea</taxon>
        <taxon>Hexanauplia</taxon>
        <taxon>Copepoda</taxon>
        <taxon>Siphonostomatoida</taxon>
        <taxon>Caligidae</taxon>
        <taxon>Lepeophtheirus</taxon>
    </lineage>
</organism>
<sequence length="10" mass="1250">MTEDYICSWC</sequence>
<dbReference type="EMBL" id="HACA01030336">
    <property type="protein sequence ID" value="CDW47697.1"/>
    <property type="molecule type" value="Transcribed_RNA"/>
</dbReference>